<dbReference type="Gene3D" id="1.20.58.2220">
    <property type="entry name" value="Formin, FH2 domain"/>
    <property type="match status" value="1"/>
</dbReference>
<gene>
    <name evidence="2" type="ORF">SPARVUS_LOCUS1020468</name>
</gene>
<accession>A0ABN9ALZ6</accession>
<dbReference type="InterPro" id="IPR015425">
    <property type="entry name" value="FH2_Formin"/>
</dbReference>
<protein>
    <recommendedName>
        <fullName evidence="1">FH2 domain-containing protein</fullName>
    </recommendedName>
</protein>
<organism evidence="2 3">
    <name type="scientific">Staurois parvus</name>
    <dbReference type="NCBI Taxonomy" id="386267"/>
    <lineage>
        <taxon>Eukaryota</taxon>
        <taxon>Metazoa</taxon>
        <taxon>Chordata</taxon>
        <taxon>Craniata</taxon>
        <taxon>Vertebrata</taxon>
        <taxon>Euteleostomi</taxon>
        <taxon>Amphibia</taxon>
        <taxon>Batrachia</taxon>
        <taxon>Anura</taxon>
        <taxon>Neobatrachia</taxon>
        <taxon>Ranoidea</taxon>
        <taxon>Ranidae</taxon>
        <taxon>Staurois</taxon>
    </lineage>
</organism>
<sequence length="191" mass="21236">CEALQELLKLSPEPEEVKKLKAFTGEITKLSLADSFMYMLIQVPNYSLRVEAMVLKKEFSPSYSSLSKDMMVIRLATKELMSCEHLHSILYLVLQAGNIMNAGGYAGNAVGFKLSSLLRLADTKANKPGMNLLHFVALEAQKKDAALLTFSEKLQHVNGAARLSSENLETEFHSLSTKTKTIKDQIKKDPE</sequence>
<name>A0ABN9ALZ6_9NEOB</name>
<dbReference type="PANTHER" id="PTHR46345">
    <property type="entry name" value="INVERTED FORMIN-2"/>
    <property type="match status" value="1"/>
</dbReference>
<comment type="caution">
    <text evidence="2">The sequence shown here is derived from an EMBL/GenBank/DDBJ whole genome shotgun (WGS) entry which is preliminary data.</text>
</comment>
<dbReference type="SUPFAM" id="SSF101447">
    <property type="entry name" value="Formin homology 2 domain (FH2 domain)"/>
    <property type="match status" value="1"/>
</dbReference>
<feature type="non-terminal residue" evidence="2">
    <location>
        <position position="1"/>
    </location>
</feature>
<keyword evidence="3" id="KW-1185">Reference proteome</keyword>
<feature type="non-terminal residue" evidence="2">
    <location>
        <position position="191"/>
    </location>
</feature>
<evidence type="ECO:0000313" key="3">
    <source>
        <dbReference type="Proteomes" id="UP001162483"/>
    </source>
</evidence>
<dbReference type="Pfam" id="PF02181">
    <property type="entry name" value="FH2"/>
    <property type="match status" value="1"/>
</dbReference>
<dbReference type="PROSITE" id="PS51444">
    <property type="entry name" value="FH2"/>
    <property type="match status" value="1"/>
</dbReference>
<feature type="domain" description="FH2" evidence="1">
    <location>
        <begin position="1"/>
        <end position="191"/>
    </location>
</feature>
<evidence type="ECO:0000313" key="2">
    <source>
        <dbReference type="EMBL" id="CAI9536407.1"/>
    </source>
</evidence>
<evidence type="ECO:0000259" key="1">
    <source>
        <dbReference type="PROSITE" id="PS51444"/>
    </source>
</evidence>
<dbReference type="InterPro" id="IPR042201">
    <property type="entry name" value="FH2_Formin_sf"/>
</dbReference>
<dbReference type="Proteomes" id="UP001162483">
    <property type="component" value="Unassembled WGS sequence"/>
</dbReference>
<dbReference type="EMBL" id="CATNWA010000316">
    <property type="protein sequence ID" value="CAI9536407.1"/>
    <property type="molecule type" value="Genomic_DNA"/>
</dbReference>
<dbReference type="PANTHER" id="PTHR46345:SF11">
    <property type="entry name" value="FORMIN-J-LIKE"/>
    <property type="match status" value="1"/>
</dbReference>
<proteinExistence type="predicted"/>
<reference evidence="2" key="1">
    <citation type="submission" date="2023-05" db="EMBL/GenBank/DDBJ databases">
        <authorList>
            <person name="Stuckert A."/>
        </authorList>
    </citation>
    <scope>NUCLEOTIDE SEQUENCE</scope>
</reference>